<dbReference type="AlphaFoldDB" id="A0A0E3BF39"/>
<reference evidence="1 2" key="1">
    <citation type="submission" date="2013-09" db="EMBL/GenBank/DDBJ databases">
        <title>High correlation between genotypes and phenotypes of environmental bacteria Comamonas testosteroni strains.</title>
        <authorList>
            <person name="Liu L."/>
            <person name="Zhu W."/>
            <person name="Xia X."/>
            <person name="Xu B."/>
            <person name="Luo M."/>
            <person name="Wang G."/>
        </authorList>
    </citation>
    <scope>NUCLEOTIDE SEQUENCE [LARGE SCALE GENOMIC DNA]</scope>
    <source>
        <strain evidence="1 2">JL14</strain>
    </source>
</reference>
<dbReference type="InterPro" id="IPR008767">
    <property type="entry name" value="Phage_SPP1_head-tail_adaptor"/>
</dbReference>
<evidence type="ECO:0000313" key="2">
    <source>
        <dbReference type="Proteomes" id="UP000029567"/>
    </source>
</evidence>
<proteinExistence type="predicted"/>
<gene>
    <name evidence="1" type="ORF">P245_15240</name>
</gene>
<dbReference type="NCBIfam" id="TIGR01563">
    <property type="entry name" value="gp16_SPP1"/>
    <property type="match status" value="1"/>
</dbReference>
<dbReference type="Proteomes" id="UP000029567">
    <property type="component" value="Unassembled WGS sequence"/>
</dbReference>
<name>A0A0E3BF39_9BURK</name>
<dbReference type="Pfam" id="PF05521">
    <property type="entry name" value="Phage_HCP"/>
    <property type="match status" value="1"/>
</dbReference>
<dbReference type="InterPro" id="IPR038666">
    <property type="entry name" value="SSP1_head-tail_sf"/>
</dbReference>
<dbReference type="EMBL" id="AWTN01000095">
    <property type="protein sequence ID" value="KGG90675.1"/>
    <property type="molecule type" value="Genomic_DNA"/>
</dbReference>
<protein>
    <submittedName>
        <fullName evidence="1">Head-tail adaptor protein</fullName>
    </submittedName>
</protein>
<sequence length="112" mass="12104">MAAGKLRHLVSLQSRQTGRDPDSGAVIDMGWVEVAKLWASVESLSAREFIAAAASQSKVTARIVTRRDSRVTAAMRFVHAGRIYNIEGVLPDPVSGLEYQTHPVSEGVNDGK</sequence>
<dbReference type="Gene3D" id="2.40.10.270">
    <property type="entry name" value="Bacteriophage SPP1 head-tail adaptor protein"/>
    <property type="match status" value="1"/>
</dbReference>
<comment type="caution">
    <text evidence="1">The sequence shown here is derived from an EMBL/GenBank/DDBJ whole genome shotgun (WGS) entry which is preliminary data.</text>
</comment>
<evidence type="ECO:0000313" key="1">
    <source>
        <dbReference type="EMBL" id="KGG90675.1"/>
    </source>
</evidence>
<organism evidence="1 2">
    <name type="scientific">Comamonas thiooxydans</name>
    <dbReference type="NCBI Taxonomy" id="363952"/>
    <lineage>
        <taxon>Bacteria</taxon>
        <taxon>Pseudomonadati</taxon>
        <taxon>Pseudomonadota</taxon>
        <taxon>Betaproteobacteria</taxon>
        <taxon>Burkholderiales</taxon>
        <taxon>Comamonadaceae</taxon>
        <taxon>Comamonas</taxon>
    </lineage>
</organism>
<accession>A0A0E3BF39</accession>